<dbReference type="Proteomes" id="UP000783686">
    <property type="component" value="Unassembled WGS sequence"/>
</dbReference>
<gene>
    <name evidence="2" type="ORF">BOKJ2_LOCUS1731</name>
</gene>
<reference evidence="2" key="1">
    <citation type="submission" date="2020-09" db="EMBL/GenBank/DDBJ databases">
        <authorList>
            <person name="Kikuchi T."/>
        </authorList>
    </citation>
    <scope>NUCLEOTIDE SEQUENCE</scope>
    <source>
        <strain evidence="2">SH1</strain>
    </source>
</reference>
<dbReference type="EMBL" id="CAJFCW020000001">
    <property type="protein sequence ID" value="CAG9084148.1"/>
    <property type="molecule type" value="Genomic_DNA"/>
</dbReference>
<protein>
    <submittedName>
        <fullName evidence="2">Uncharacterized protein</fullName>
    </submittedName>
</protein>
<dbReference type="AlphaFoldDB" id="A0A811JUB1"/>
<comment type="caution">
    <text evidence="2">The sequence shown here is derived from an EMBL/GenBank/DDBJ whole genome shotgun (WGS) entry which is preliminary data.</text>
</comment>
<name>A0A811JUB1_9BILA</name>
<evidence type="ECO:0000313" key="2">
    <source>
        <dbReference type="EMBL" id="CAD5207047.1"/>
    </source>
</evidence>
<proteinExistence type="predicted"/>
<organism evidence="2 3">
    <name type="scientific">Bursaphelenchus okinawaensis</name>
    <dbReference type="NCBI Taxonomy" id="465554"/>
    <lineage>
        <taxon>Eukaryota</taxon>
        <taxon>Metazoa</taxon>
        <taxon>Ecdysozoa</taxon>
        <taxon>Nematoda</taxon>
        <taxon>Chromadorea</taxon>
        <taxon>Rhabditida</taxon>
        <taxon>Tylenchina</taxon>
        <taxon>Tylenchomorpha</taxon>
        <taxon>Aphelenchoidea</taxon>
        <taxon>Aphelenchoididae</taxon>
        <taxon>Bursaphelenchus</taxon>
    </lineage>
</organism>
<accession>A0A811JUB1</accession>
<dbReference type="OrthoDB" id="10370009at2759"/>
<dbReference type="Proteomes" id="UP000614601">
    <property type="component" value="Unassembled WGS sequence"/>
</dbReference>
<keyword evidence="3" id="KW-1185">Reference proteome</keyword>
<dbReference type="EMBL" id="CAJFDH010000001">
    <property type="protein sequence ID" value="CAD5207047.1"/>
    <property type="molecule type" value="Genomic_DNA"/>
</dbReference>
<feature type="region of interest" description="Disordered" evidence="1">
    <location>
        <begin position="239"/>
        <end position="317"/>
    </location>
</feature>
<evidence type="ECO:0000256" key="1">
    <source>
        <dbReference type="SAM" id="MobiDB-lite"/>
    </source>
</evidence>
<sequence length="335" mass="38394">MSLTSTSYTSLEDLTTAKIARSRPKTSHGRSYIAGGYYFYDDYRNLTYFIREGVVPYSERNESEGRVPRTMNPISYDGPSVFYAYFDQKMNSIFAINYVDQIKSEIYVGYRPDAFEFKQRIKPYQPVNLEDLRKKENEKRKCMSMPQLCGDMKENFMPRQKKYSVVENVKIQTNPANFVIRRKISTPSSTSTVLTTPSNTSTARSTVSTTSVQYKTDLSVGSSHLNPLYTIQRQFDEHSVETNETGYESEDSEVARSRRTPDLLGSESPKRAPTFRQIYVPQKVSMPSNHPKSKSEELYSTLESISEDPADDDKGSATRLTVPVRSLRWLKFISN</sequence>
<evidence type="ECO:0000313" key="3">
    <source>
        <dbReference type="Proteomes" id="UP000614601"/>
    </source>
</evidence>